<reference evidence="1" key="1">
    <citation type="submission" date="2022-10" db="EMBL/GenBank/DDBJ databases">
        <title>Chitiniphilus purpureus sp. nov., a novel chitin-degrading bacterium isolated from crawfish pond sediment.</title>
        <authorList>
            <person name="Li K."/>
        </authorList>
    </citation>
    <scope>NUCLEOTIDE SEQUENCE</scope>
    <source>
        <strain evidence="1">CD1</strain>
    </source>
</reference>
<accession>A0ABY6DLD1</accession>
<name>A0ABY6DLD1_9NEIS</name>
<dbReference type="EMBL" id="CP106753">
    <property type="protein sequence ID" value="UXY14513.1"/>
    <property type="molecule type" value="Genomic_DNA"/>
</dbReference>
<gene>
    <name evidence="1" type="ORF">N8I74_14470</name>
</gene>
<dbReference type="RefSeq" id="WP_263123813.1">
    <property type="nucleotide sequence ID" value="NZ_CP106753.1"/>
</dbReference>
<protein>
    <submittedName>
        <fullName evidence="1">Uncharacterized protein</fullName>
    </submittedName>
</protein>
<sequence length="313" mass="33729">MSKVMAAHIQRYQDWLADPVTQARLRAGRRLDPDAATPVTTAAPAVSRPPAAPALEVNLSSAAYLKQQQEWLAQQSAPATGRFTIESMDSGTVFQPLLLDVAWDDTVPQQQAAYLSEAVAQATTLPQQAQSTGEERMAFTALASAKLAYLTTQWVPEHYRARFAAAAEDYMRLEQGAYQEIALSLTRASAQLQRQHGDPASPRTRALDAEVAALEQGQGRGQQLVSALRHALAPLGTASSDAGREAVWTQVRTVLDTPPDPSAWPDPAGPLAAYRQQALDGAAARQRAENERLVGSLRADWASFVAGLRRAPA</sequence>
<keyword evidence="2" id="KW-1185">Reference proteome</keyword>
<evidence type="ECO:0000313" key="1">
    <source>
        <dbReference type="EMBL" id="UXY14513.1"/>
    </source>
</evidence>
<proteinExistence type="predicted"/>
<dbReference type="Proteomes" id="UP001061302">
    <property type="component" value="Chromosome"/>
</dbReference>
<evidence type="ECO:0000313" key="2">
    <source>
        <dbReference type="Proteomes" id="UP001061302"/>
    </source>
</evidence>
<organism evidence="1 2">
    <name type="scientific">Chitiniphilus purpureus</name>
    <dbReference type="NCBI Taxonomy" id="2981137"/>
    <lineage>
        <taxon>Bacteria</taxon>
        <taxon>Pseudomonadati</taxon>
        <taxon>Pseudomonadota</taxon>
        <taxon>Betaproteobacteria</taxon>
        <taxon>Neisseriales</taxon>
        <taxon>Chitinibacteraceae</taxon>
        <taxon>Chitiniphilus</taxon>
    </lineage>
</organism>